<keyword evidence="4" id="KW-0436">Ligase</keyword>
<dbReference type="PRINTS" id="PR01043">
    <property type="entry name" value="TRNASYNTHGLY"/>
</dbReference>
<dbReference type="InterPro" id="IPR002315">
    <property type="entry name" value="tRNA-synt_gly"/>
</dbReference>
<keyword evidence="4" id="KW-0030">Aminoacyl-tRNA synthetase</keyword>
<dbReference type="InterPro" id="IPR006195">
    <property type="entry name" value="aa-tRNA-synth_II"/>
</dbReference>
<protein>
    <recommendedName>
        <fullName evidence="1">glycine--tRNA ligase</fullName>
        <ecNumber evidence="1">6.1.1.14</ecNumber>
    </recommendedName>
    <alternativeName>
        <fullName evidence="2">Diadenosine tetraphosphate synthetase</fullName>
    </alternativeName>
</protein>
<organism evidence="4">
    <name type="scientific">Hyperionvirus sp</name>
    <dbReference type="NCBI Taxonomy" id="2487770"/>
    <lineage>
        <taxon>Viruses</taxon>
        <taxon>Varidnaviria</taxon>
        <taxon>Bamfordvirae</taxon>
        <taxon>Nucleocytoviricota</taxon>
        <taxon>Megaviricetes</taxon>
        <taxon>Imitervirales</taxon>
        <taxon>Mimiviridae</taxon>
        <taxon>Klosneuvirinae</taxon>
    </lineage>
</organism>
<dbReference type="InterPro" id="IPR004154">
    <property type="entry name" value="Anticodon-bd"/>
</dbReference>
<dbReference type="Pfam" id="PF03129">
    <property type="entry name" value="HGTP_anticodon"/>
    <property type="match status" value="1"/>
</dbReference>
<feature type="domain" description="Aminoacyl-transfer RNA synthetases class-II family profile" evidence="3">
    <location>
        <begin position="9"/>
        <end position="282"/>
    </location>
</feature>
<dbReference type="InterPro" id="IPR045864">
    <property type="entry name" value="aa-tRNA-synth_II/BPL/LPL"/>
</dbReference>
<accession>A0A3G5ADY7</accession>
<dbReference type="PANTHER" id="PTHR10745">
    <property type="entry name" value="GLYCYL-TRNA SYNTHETASE/DNA POLYMERASE SUBUNIT GAMMA-2"/>
    <property type="match status" value="1"/>
</dbReference>
<sequence length="378" mass="44022">MKQYLDYFSRELPFGIAQTGKSFRREVSPEPFIRLREFSQAEIEYFFDPNNVHHPQYDKIKNKRLPLLTAKNQESKTDMSEITIESAVDTQIICNEIMAYFLAKVYELAIYIGLHPKKIRFRQHLSNEMSHYAIQCWDLECLLFEDNSWLECVGIAHRGSHDLSAHNIKDAFTMKGKTFTNQIKKSLNVPELKAMGLDYIEILKFQKDHSVEEIIEKYKLTEKCIKVSENKVWDTFVPNVIEPSVGLDRLCYAMFVQNLYVRNEADNPLKKEENKRVVLRLPKCISRYDYAVFPLSNNKELIAIVMDIMSSLRNKRFRCFTDLGSINIGKRYIRADELGIPACITVDFASLEDQKVTVRDRDTMKQIRIAIDAVKGFG</sequence>
<evidence type="ECO:0000313" key="4">
    <source>
        <dbReference type="EMBL" id="AYV83589.1"/>
    </source>
</evidence>
<dbReference type="InterPro" id="IPR036621">
    <property type="entry name" value="Anticodon-bd_dom_sf"/>
</dbReference>
<dbReference type="EC" id="6.1.1.14" evidence="1"/>
<proteinExistence type="predicted"/>
<dbReference type="PROSITE" id="PS50862">
    <property type="entry name" value="AA_TRNA_LIGASE_II"/>
    <property type="match status" value="1"/>
</dbReference>
<evidence type="ECO:0000256" key="1">
    <source>
        <dbReference type="ARBA" id="ARBA00012829"/>
    </source>
</evidence>
<dbReference type="InterPro" id="IPR027031">
    <property type="entry name" value="Gly-tRNA_synthase/POLG2"/>
</dbReference>
<dbReference type="EMBL" id="MK072391">
    <property type="protein sequence ID" value="AYV83589.1"/>
    <property type="molecule type" value="Genomic_DNA"/>
</dbReference>
<name>A0A3G5ADY7_9VIRU</name>
<dbReference type="Gene3D" id="3.40.50.800">
    <property type="entry name" value="Anticodon-binding domain"/>
    <property type="match status" value="1"/>
</dbReference>
<reference evidence="4" key="1">
    <citation type="submission" date="2018-10" db="EMBL/GenBank/DDBJ databases">
        <title>Hidden diversity of soil giant viruses.</title>
        <authorList>
            <person name="Schulz F."/>
            <person name="Alteio L."/>
            <person name="Goudeau D."/>
            <person name="Ryan E.M."/>
            <person name="Malmstrom R.R."/>
            <person name="Blanchard J."/>
            <person name="Woyke T."/>
        </authorList>
    </citation>
    <scope>NUCLEOTIDE SEQUENCE</scope>
    <source>
        <strain evidence="4">HYV1</strain>
    </source>
</reference>
<evidence type="ECO:0000259" key="3">
    <source>
        <dbReference type="PROSITE" id="PS50862"/>
    </source>
</evidence>
<dbReference type="NCBIfam" id="TIGR00389">
    <property type="entry name" value="glyS_dimeric"/>
    <property type="match status" value="1"/>
</dbReference>
<dbReference type="GO" id="GO:0005524">
    <property type="term" value="F:ATP binding"/>
    <property type="evidence" value="ECO:0007669"/>
    <property type="project" value="InterPro"/>
</dbReference>
<evidence type="ECO:0000256" key="2">
    <source>
        <dbReference type="ARBA" id="ARBA00030057"/>
    </source>
</evidence>
<dbReference type="GO" id="GO:0004820">
    <property type="term" value="F:glycine-tRNA ligase activity"/>
    <property type="evidence" value="ECO:0007669"/>
    <property type="project" value="UniProtKB-EC"/>
</dbReference>
<gene>
    <name evidence="4" type="ORF">Hyperionvirus9_6</name>
</gene>
<dbReference type="Gene3D" id="3.30.930.10">
    <property type="entry name" value="Bira Bifunctional Protein, Domain 2"/>
    <property type="match status" value="1"/>
</dbReference>
<dbReference type="SUPFAM" id="SSF55681">
    <property type="entry name" value="Class II aaRS and biotin synthetases"/>
    <property type="match status" value="1"/>
</dbReference>
<dbReference type="SUPFAM" id="SSF52954">
    <property type="entry name" value="Class II aaRS ABD-related"/>
    <property type="match status" value="1"/>
</dbReference>
<dbReference type="PANTHER" id="PTHR10745:SF0">
    <property type="entry name" value="GLYCINE--TRNA LIGASE"/>
    <property type="match status" value="1"/>
</dbReference>